<dbReference type="Proteomes" id="UP000316921">
    <property type="component" value="Chromosome"/>
</dbReference>
<dbReference type="RefSeq" id="WP_145062289.1">
    <property type="nucleotide sequence ID" value="NZ_CP036287.1"/>
</dbReference>
<keyword evidence="3" id="KW-1185">Reference proteome</keyword>
<name>A0A518BF13_9BACT</name>
<dbReference type="EMBL" id="CP036287">
    <property type="protein sequence ID" value="QDU65552.1"/>
    <property type="molecule type" value="Genomic_DNA"/>
</dbReference>
<feature type="signal peptide" evidence="1">
    <location>
        <begin position="1"/>
        <end position="25"/>
    </location>
</feature>
<dbReference type="InterPro" id="IPR011050">
    <property type="entry name" value="Pectin_lyase_fold/virulence"/>
</dbReference>
<keyword evidence="1" id="KW-0732">Signal</keyword>
<protein>
    <recommendedName>
        <fullName evidence="4">Right handed beta helix domain-containing protein</fullName>
    </recommendedName>
</protein>
<organism evidence="2 3">
    <name type="scientific">Engelhardtia mirabilis</name>
    <dbReference type="NCBI Taxonomy" id="2528011"/>
    <lineage>
        <taxon>Bacteria</taxon>
        <taxon>Pseudomonadati</taxon>
        <taxon>Planctomycetota</taxon>
        <taxon>Planctomycetia</taxon>
        <taxon>Planctomycetia incertae sedis</taxon>
        <taxon>Engelhardtia</taxon>
    </lineage>
</organism>
<feature type="chain" id="PRO_5022060506" description="Right handed beta helix domain-containing protein" evidence="1">
    <location>
        <begin position="26"/>
        <end position="442"/>
    </location>
</feature>
<evidence type="ECO:0008006" key="4">
    <source>
        <dbReference type="Google" id="ProtNLM"/>
    </source>
</evidence>
<evidence type="ECO:0000313" key="3">
    <source>
        <dbReference type="Proteomes" id="UP000316921"/>
    </source>
</evidence>
<dbReference type="InterPro" id="IPR012334">
    <property type="entry name" value="Pectin_lyas_fold"/>
</dbReference>
<accession>A0A518BF13</accession>
<dbReference type="KEGG" id="pbap:Pla133_06170"/>
<proteinExistence type="predicted"/>
<evidence type="ECO:0000256" key="1">
    <source>
        <dbReference type="SAM" id="SignalP"/>
    </source>
</evidence>
<evidence type="ECO:0000313" key="2">
    <source>
        <dbReference type="EMBL" id="QDU65552.1"/>
    </source>
</evidence>
<gene>
    <name evidence="2" type="ORF">Pla133_06170</name>
</gene>
<reference evidence="2 3" key="1">
    <citation type="submission" date="2019-02" db="EMBL/GenBank/DDBJ databases">
        <title>Deep-cultivation of Planctomycetes and their phenomic and genomic characterization uncovers novel biology.</title>
        <authorList>
            <person name="Wiegand S."/>
            <person name="Jogler M."/>
            <person name="Boedeker C."/>
            <person name="Pinto D."/>
            <person name="Vollmers J."/>
            <person name="Rivas-Marin E."/>
            <person name="Kohn T."/>
            <person name="Peeters S.H."/>
            <person name="Heuer A."/>
            <person name="Rast P."/>
            <person name="Oberbeckmann S."/>
            <person name="Bunk B."/>
            <person name="Jeske O."/>
            <person name="Meyerdierks A."/>
            <person name="Storesund J.E."/>
            <person name="Kallscheuer N."/>
            <person name="Luecker S."/>
            <person name="Lage O.M."/>
            <person name="Pohl T."/>
            <person name="Merkel B.J."/>
            <person name="Hornburger P."/>
            <person name="Mueller R.-W."/>
            <person name="Bruemmer F."/>
            <person name="Labrenz M."/>
            <person name="Spormann A.M."/>
            <person name="Op den Camp H."/>
            <person name="Overmann J."/>
            <person name="Amann R."/>
            <person name="Jetten M.S.M."/>
            <person name="Mascher T."/>
            <person name="Medema M.H."/>
            <person name="Devos D.P."/>
            <person name="Kaster A.-K."/>
            <person name="Ovreas L."/>
            <person name="Rohde M."/>
            <person name="Galperin M.Y."/>
            <person name="Jogler C."/>
        </authorList>
    </citation>
    <scope>NUCLEOTIDE SEQUENCE [LARGE SCALE GENOMIC DNA]</scope>
    <source>
        <strain evidence="2 3">Pla133</strain>
    </source>
</reference>
<dbReference type="AlphaFoldDB" id="A0A518BF13"/>
<sequence precursor="true">MQAPVVLTSLTTALATIALATTAAAGQVWVVDGSAAPGFDFLDIQPAVDVAAPGDVVLIRGGDYATFAIDGKGLSVLADADQVVHVDGTWRVANLPAGQLVVLRGLQTGTPGTQGLSASSCEGSLWIEDCTLTASDGPLTGVLPLHHGIRLDRCKEVVIARCEASGGNGKNLGSFGYPFGGGSGVDSFATNVAVVDSVLTGGHGASSPLGESWDGAIGGHGLRMSATHALVAGVETHGGYGGWADVDYDTLFGTKNCGYGGNGGSGIYVESYNPEFTATYSSVLTVRDQVSTPGGGGGAWCAPAGSPGQPITLTPQKPHSVTELAGDARTFFVNSPVRGGTDARLNFAGAPGDLVLAVASGGATWLDLGGQPAPLVLADVPIVLGPWQLDGSGTTIQAVPVPTQAIGFGGATLPMQAVVLEAASGALTLASPSALTVLEQGL</sequence>
<dbReference type="SUPFAM" id="SSF51126">
    <property type="entry name" value="Pectin lyase-like"/>
    <property type="match status" value="1"/>
</dbReference>
<dbReference type="Gene3D" id="2.160.20.10">
    <property type="entry name" value="Single-stranded right-handed beta-helix, Pectin lyase-like"/>
    <property type="match status" value="1"/>
</dbReference>